<dbReference type="InterPro" id="IPR023614">
    <property type="entry name" value="Porin_dom_sf"/>
</dbReference>
<proteinExistence type="inferred from homology"/>
<accession>A0ABQ8VIP9</accession>
<evidence type="ECO:0000256" key="10">
    <source>
        <dbReference type="SAM" id="MobiDB-lite"/>
    </source>
</evidence>
<feature type="region of interest" description="Disordered" evidence="10">
    <location>
        <begin position="1"/>
        <end position="26"/>
    </location>
</feature>
<evidence type="ECO:0000256" key="3">
    <source>
        <dbReference type="ARBA" id="ARBA00022448"/>
    </source>
</evidence>
<dbReference type="PANTHER" id="PTHR10802">
    <property type="entry name" value="MITOCHONDRIAL IMPORT RECEPTOR SUBUNIT TOM40"/>
    <property type="match status" value="1"/>
</dbReference>
<evidence type="ECO:0000256" key="1">
    <source>
        <dbReference type="ARBA" id="ARBA00004374"/>
    </source>
</evidence>
<dbReference type="Proteomes" id="UP001150217">
    <property type="component" value="Unassembled WGS sequence"/>
</dbReference>
<keyword evidence="9" id="KW-0472">Membrane</keyword>
<dbReference type="EMBL" id="JANVFT010000029">
    <property type="protein sequence ID" value="KAJ4495516.1"/>
    <property type="molecule type" value="Genomic_DNA"/>
</dbReference>
<organism evidence="11 12">
    <name type="scientific">Lentinula lateritia</name>
    <dbReference type="NCBI Taxonomy" id="40482"/>
    <lineage>
        <taxon>Eukaryota</taxon>
        <taxon>Fungi</taxon>
        <taxon>Dikarya</taxon>
        <taxon>Basidiomycota</taxon>
        <taxon>Agaricomycotina</taxon>
        <taxon>Agaricomycetes</taxon>
        <taxon>Agaricomycetidae</taxon>
        <taxon>Agaricales</taxon>
        <taxon>Marasmiineae</taxon>
        <taxon>Omphalotaceae</taxon>
        <taxon>Lentinula</taxon>
    </lineage>
</organism>
<evidence type="ECO:0000256" key="6">
    <source>
        <dbReference type="ARBA" id="ARBA00022787"/>
    </source>
</evidence>
<comment type="subcellular location">
    <subcellularLocation>
        <location evidence="1">Mitochondrion outer membrane</location>
        <topology evidence="1">Multi-pass membrane protein</topology>
    </subcellularLocation>
</comment>
<evidence type="ECO:0000256" key="7">
    <source>
        <dbReference type="ARBA" id="ARBA00022927"/>
    </source>
</evidence>
<evidence type="ECO:0000256" key="2">
    <source>
        <dbReference type="ARBA" id="ARBA00010510"/>
    </source>
</evidence>
<comment type="similarity">
    <text evidence="2">Belongs to the Tom40 family.</text>
</comment>
<keyword evidence="7" id="KW-0653">Protein transport</keyword>
<dbReference type="InterPro" id="IPR027246">
    <property type="entry name" value="Porin_Euk/Tom40"/>
</dbReference>
<comment type="caution">
    <text evidence="11">The sequence shown here is derived from an EMBL/GenBank/DDBJ whole genome shotgun (WGS) entry which is preliminary data.</text>
</comment>
<feature type="compositionally biased region" description="Low complexity" evidence="10">
    <location>
        <begin position="13"/>
        <end position="26"/>
    </location>
</feature>
<sequence>MASPVSPINPYTPLSAVPSSSPSPKSLSPLSNYLGRFSKWRAELGLPNPGSVENLQKEVKATHLTNYAFDGGRADLTKSMSMSPLFQVTHSFALGSQTMAPSYNFGAIYATENVFLQGGVDHDGNVSARVNQGWANGHVSKAQAQLSQTPGHNLLQLEQDYSGQDFNVNLKAVNPWPSDLTGIFVGSYLQSLTKNFACGTEMVFQRPTPSTAELVATYLAKYTSSDKSWIATAQLQPAGILQATYWHKLSEKVDFAADLQLVATPMRRDAVATLGAKFDLRLSTFRAQLDSTGKVSALLEQRFTPTFAFLMSGEIDHLKNSAKVGVGVMIESSALSPEEMEMQMQQMQMQQMQMQQSLSSPP</sequence>
<keyword evidence="5" id="KW-0812">Transmembrane</keyword>
<keyword evidence="6" id="KW-1000">Mitochondrion outer membrane</keyword>
<keyword evidence="8" id="KW-0496">Mitochondrion</keyword>
<gene>
    <name evidence="11" type="ORF">C8R41DRAFT_271130</name>
</gene>
<dbReference type="CDD" id="cd07305">
    <property type="entry name" value="Porin3_Tom40"/>
    <property type="match status" value="1"/>
</dbReference>
<name>A0ABQ8VIP9_9AGAR</name>
<dbReference type="Pfam" id="PF01459">
    <property type="entry name" value="Porin_3"/>
    <property type="match status" value="1"/>
</dbReference>
<evidence type="ECO:0000313" key="11">
    <source>
        <dbReference type="EMBL" id="KAJ4495516.1"/>
    </source>
</evidence>
<protein>
    <submittedName>
        <fullName evidence="11">Eukaryotic porin-domain-containing protein</fullName>
    </submittedName>
</protein>
<evidence type="ECO:0000256" key="4">
    <source>
        <dbReference type="ARBA" id="ARBA00022452"/>
    </source>
</evidence>
<evidence type="ECO:0000256" key="8">
    <source>
        <dbReference type="ARBA" id="ARBA00023128"/>
    </source>
</evidence>
<keyword evidence="4" id="KW-1134">Transmembrane beta strand</keyword>
<dbReference type="InterPro" id="IPR037930">
    <property type="entry name" value="Tom40"/>
</dbReference>
<reference evidence="11" key="1">
    <citation type="submission" date="2022-08" db="EMBL/GenBank/DDBJ databases">
        <title>A Global Phylogenomic Analysis of the Shiitake Genus Lentinula.</title>
        <authorList>
            <consortium name="DOE Joint Genome Institute"/>
            <person name="Sierra-Patev S."/>
            <person name="Min B."/>
            <person name="Naranjo-Ortiz M."/>
            <person name="Looney B."/>
            <person name="Konkel Z."/>
            <person name="Slot J.C."/>
            <person name="Sakamoto Y."/>
            <person name="Steenwyk J.L."/>
            <person name="Rokas A."/>
            <person name="Carro J."/>
            <person name="Camarero S."/>
            <person name="Ferreira P."/>
            <person name="Molpeceres G."/>
            <person name="Ruiz-Duenas F.J."/>
            <person name="Serrano A."/>
            <person name="Henrissat B."/>
            <person name="Drula E."/>
            <person name="Hughes K.W."/>
            <person name="Mata J.L."/>
            <person name="Ishikawa N.K."/>
            <person name="Vargas-Isla R."/>
            <person name="Ushijima S."/>
            <person name="Smith C.A."/>
            <person name="Ahrendt S."/>
            <person name="Andreopoulos W."/>
            <person name="He G."/>
            <person name="Labutti K."/>
            <person name="Lipzen A."/>
            <person name="Ng V."/>
            <person name="Riley R."/>
            <person name="Sandor L."/>
            <person name="Barry K."/>
            <person name="Martinez A.T."/>
            <person name="Xiao Y."/>
            <person name="Gibbons J.G."/>
            <person name="Terashima K."/>
            <person name="Grigoriev I.V."/>
            <person name="Hibbett D.S."/>
        </authorList>
    </citation>
    <scope>NUCLEOTIDE SEQUENCE</scope>
    <source>
        <strain evidence="11">RHP3577 ss4</strain>
    </source>
</reference>
<evidence type="ECO:0000313" key="12">
    <source>
        <dbReference type="Proteomes" id="UP001150217"/>
    </source>
</evidence>
<dbReference type="Gene3D" id="2.40.160.10">
    <property type="entry name" value="Porin"/>
    <property type="match status" value="1"/>
</dbReference>
<evidence type="ECO:0000256" key="5">
    <source>
        <dbReference type="ARBA" id="ARBA00022692"/>
    </source>
</evidence>
<evidence type="ECO:0000256" key="9">
    <source>
        <dbReference type="ARBA" id="ARBA00023136"/>
    </source>
</evidence>
<keyword evidence="3" id="KW-0813">Transport</keyword>
<keyword evidence="12" id="KW-1185">Reference proteome</keyword>